<comment type="caution">
    <text evidence="1">The sequence shown here is derived from an EMBL/GenBank/DDBJ whole genome shotgun (WGS) entry which is preliminary data.</text>
</comment>
<evidence type="ECO:0000313" key="1">
    <source>
        <dbReference type="EMBL" id="VEL24605.1"/>
    </source>
</evidence>
<accession>A0A448X062</accession>
<gene>
    <name evidence="1" type="ORF">PXEA_LOCUS18045</name>
</gene>
<keyword evidence="2" id="KW-1185">Reference proteome</keyword>
<sequence>MAFHLPHPVFPTTRRSPLQYLFLRYVFFPCFLLLKTHNHSFSHHYPFLRYLFLLYYHDSSEYLKPNDLVRICLICLRLPWLSRLRYLAARLLAYAALLRPSDILNYALTLLLARITQPNDPNFAHLLSLSQNDAFSSNGKVEMEKQQAIDKEDLPKVVLQDKSPTESNLQDVDIKTLASNMMKDSFLPVMADKHEMPIQMQMINQDSVKSDETNFITSRINKQDDMNVQNYTNPSMPQNQADSQLCNDIGQLGALEALICILFLWWLACIS</sequence>
<dbReference type="AlphaFoldDB" id="A0A448X062"/>
<reference evidence="1" key="1">
    <citation type="submission" date="2018-11" db="EMBL/GenBank/DDBJ databases">
        <authorList>
            <consortium name="Pathogen Informatics"/>
        </authorList>
    </citation>
    <scope>NUCLEOTIDE SEQUENCE</scope>
</reference>
<dbReference type="Proteomes" id="UP000784294">
    <property type="component" value="Unassembled WGS sequence"/>
</dbReference>
<proteinExistence type="predicted"/>
<name>A0A448X062_9PLAT</name>
<dbReference type="EMBL" id="CAAALY010068634">
    <property type="protein sequence ID" value="VEL24605.1"/>
    <property type="molecule type" value="Genomic_DNA"/>
</dbReference>
<protein>
    <submittedName>
        <fullName evidence="1">Uncharacterized protein</fullName>
    </submittedName>
</protein>
<evidence type="ECO:0000313" key="2">
    <source>
        <dbReference type="Proteomes" id="UP000784294"/>
    </source>
</evidence>
<organism evidence="1 2">
    <name type="scientific">Protopolystoma xenopodis</name>
    <dbReference type="NCBI Taxonomy" id="117903"/>
    <lineage>
        <taxon>Eukaryota</taxon>
        <taxon>Metazoa</taxon>
        <taxon>Spiralia</taxon>
        <taxon>Lophotrochozoa</taxon>
        <taxon>Platyhelminthes</taxon>
        <taxon>Monogenea</taxon>
        <taxon>Polyopisthocotylea</taxon>
        <taxon>Polystomatidea</taxon>
        <taxon>Polystomatidae</taxon>
        <taxon>Protopolystoma</taxon>
    </lineage>
</organism>